<dbReference type="Gene3D" id="1.10.10.1320">
    <property type="entry name" value="Anti-sigma factor, zinc-finger domain"/>
    <property type="match status" value="1"/>
</dbReference>
<dbReference type="PATRIC" id="fig|1273125.3.peg.2361"/>
<reference evidence="4 5" key="1">
    <citation type="journal article" date="2013" name="Genome Announc.">
        <title>Draft Genome Sequence of Rhodococcus rhodnii Strain LMG5362, a Symbiont of Rhodnius prolixus (Hemiptera, Reduviidae, Triatominae), the Principle Vector of Trypanosoma cruzi.</title>
        <authorList>
            <person name="Pachebat J.A."/>
            <person name="van Keulen G."/>
            <person name="Whitten M.M."/>
            <person name="Girdwood S."/>
            <person name="Del Sol R."/>
            <person name="Dyson P.J."/>
            <person name="Facey P.D."/>
        </authorList>
    </citation>
    <scope>NUCLEOTIDE SEQUENCE [LARGE SCALE GENOMIC DNA]</scope>
    <source>
        <strain evidence="4 5">LMG 5362</strain>
    </source>
</reference>
<dbReference type="eggNOG" id="COG5662">
    <property type="taxonomic scope" value="Bacteria"/>
</dbReference>
<gene>
    <name evidence="4" type="ORF">Rrhod_2470</name>
</gene>
<dbReference type="InterPro" id="IPR041916">
    <property type="entry name" value="Anti_sigma_zinc_sf"/>
</dbReference>
<sequence>MTLGPVPREFGSTEHLASEAIAAYVDGELRMTAYLRASRHLAMCAQCAAEVDSQQQARRALRGSGEMTMPPTLLGALSRIPSGDPSTRPDAPSASASGFGPPRRDGDGDGPHDPLSLGALRPDRTRRWGRRRRH</sequence>
<comment type="caution">
    <text evidence="4">The sequence shown here is derived from an EMBL/GenBank/DDBJ whole genome shotgun (WGS) entry which is preliminary data.</text>
</comment>
<proteinExistence type="predicted"/>
<dbReference type="Proteomes" id="UP000013525">
    <property type="component" value="Unassembled WGS sequence"/>
</dbReference>
<protein>
    <recommendedName>
        <fullName evidence="6">RNA polymerase subunit sigma-70</fullName>
    </recommendedName>
</protein>
<keyword evidence="2" id="KW-0804">Transcription</keyword>
<dbReference type="AlphaFoldDB" id="R7WQ26"/>
<evidence type="ECO:0000256" key="1">
    <source>
        <dbReference type="ARBA" id="ARBA00023015"/>
    </source>
</evidence>
<evidence type="ECO:0000256" key="2">
    <source>
        <dbReference type="ARBA" id="ARBA00023163"/>
    </source>
</evidence>
<evidence type="ECO:0000313" key="5">
    <source>
        <dbReference type="Proteomes" id="UP000013525"/>
    </source>
</evidence>
<keyword evidence="5" id="KW-1185">Reference proteome</keyword>
<feature type="compositionally biased region" description="Basic and acidic residues" evidence="3">
    <location>
        <begin position="102"/>
        <end position="112"/>
    </location>
</feature>
<evidence type="ECO:0000313" key="4">
    <source>
        <dbReference type="EMBL" id="EOM76104.1"/>
    </source>
</evidence>
<evidence type="ECO:0000256" key="3">
    <source>
        <dbReference type="SAM" id="MobiDB-lite"/>
    </source>
</evidence>
<organism evidence="4 5">
    <name type="scientific">Rhodococcus rhodnii LMG 5362</name>
    <dbReference type="NCBI Taxonomy" id="1273125"/>
    <lineage>
        <taxon>Bacteria</taxon>
        <taxon>Bacillati</taxon>
        <taxon>Actinomycetota</taxon>
        <taxon>Actinomycetes</taxon>
        <taxon>Mycobacteriales</taxon>
        <taxon>Nocardiaceae</taxon>
        <taxon>Rhodococcus</taxon>
    </lineage>
</organism>
<accession>R7WQ26</accession>
<feature type="region of interest" description="Disordered" evidence="3">
    <location>
        <begin position="58"/>
        <end position="134"/>
    </location>
</feature>
<dbReference type="RefSeq" id="WP_010838522.1">
    <property type="nucleotide sequence ID" value="NZ_APMY01000075.1"/>
</dbReference>
<name>R7WQ26_9NOCA</name>
<evidence type="ECO:0008006" key="6">
    <source>
        <dbReference type="Google" id="ProtNLM"/>
    </source>
</evidence>
<dbReference type="EMBL" id="APMY01000075">
    <property type="protein sequence ID" value="EOM76104.1"/>
    <property type="molecule type" value="Genomic_DNA"/>
</dbReference>
<keyword evidence="1" id="KW-0805">Transcription regulation</keyword>